<feature type="compositionally biased region" description="Low complexity" evidence="8">
    <location>
        <begin position="464"/>
        <end position="477"/>
    </location>
</feature>
<dbReference type="InterPro" id="IPR001211">
    <property type="entry name" value="PLA2"/>
</dbReference>
<keyword evidence="5" id="KW-0479">Metal-binding</keyword>
<dbReference type="GO" id="GO:0005543">
    <property type="term" value="F:phospholipid binding"/>
    <property type="evidence" value="ECO:0007669"/>
    <property type="project" value="TreeGrafter"/>
</dbReference>
<gene>
    <name evidence="10" type="ORF">N320_09302</name>
</gene>
<dbReference type="InterPro" id="IPR033113">
    <property type="entry name" value="PLA2_histidine"/>
</dbReference>
<dbReference type="GO" id="GO:0047498">
    <property type="term" value="F:calcium-dependent phospholipase A2 activity"/>
    <property type="evidence" value="ECO:0007669"/>
    <property type="project" value="TreeGrafter"/>
</dbReference>
<accession>A0A091H094</accession>
<dbReference type="InterPro" id="IPR036444">
    <property type="entry name" value="PLipase_A2_dom_sf"/>
</dbReference>
<reference evidence="10 11" key="1">
    <citation type="submission" date="2014-04" db="EMBL/GenBank/DDBJ databases">
        <title>Genome evolution of avian class.</title>
        <authorList>
            <person name="Zhang G."/>
            <person name="Li C."/>
        </authorList>
    </citation>
    <scope>NUCLEOTIDE SEQUENCE [LARGE SCALE GENOMIC DNA]</scope>
    <source>
        <strain evidence="10">BGI_N320</strain>
    </source>
</reference>
<dbReference type="PROSITE" id="PS00118">
    <property type="entry name" value="PA2_HIS"/>
    <property type="match status" value="2"/>
</dbReference>
<evidence type="ECO:0000313" key="11">
    <source>
        <dbReference type="Proteomes" id="UP000054064"/>
    </source>
</evidence>
<dbReference type="FunFam" id="1.20.90.10:FF:000006">
    <property type="entry name" value="Otoconin-90"/>
    <property type="match status" value="1"/>
</dbReference>
<feature type="region of interest" description="Disordered" evidence="8">
    <location>
        <begin position="272"/>
        <end position="305"/>
    </location>
</feature>
<dbReference type="Proteomes" id="UP000054064">
    <property type="component" value="Unassembled WGS sequence"/>
</dbReference>
<feature type="compositionally biased region" description="Polar residues" evidence="8">
    <location>
        <begin position="501"/>
        <end position="512"/>
    </location>
</feature>
<name>A0A091H094_BUCRH</name>
<feature type="disulfide bond" evidence="6">
    <location>
        <begin position="382"/>
        <end position="423"/>
    </location>
</feature>
<comment type="cofactor">
    <cofactor evidence="5">
        <name>Ca(2+)</name>
        <dbReference type="ChEBI" id="CHEBI:29108"/>
    </cofactor>
    <text evidence="5">Binds 1 Ca(2+) ion per subunit.</text>
</comment>
<evidence type="ECO:0000259" key="9">
    <source>
        <dbReference type="SMART" id="SM00085"/>
    </source>
</evidence>
<evidence type="ECO:0000256" key="7">
    <source>
        <dbReference type="RuleBase" id="RU003654"/>
    </source>
</evidence>
<feature type="disulfide bond" evidence="6">
    <location>
        <begin position="391"/>
        <end position="416"/>
    </location>
</feature>
<dbReference type="InterPro" id="IPR033112">
    <property type="entry name" value="PLA2_Asp_AS"/>
</dbReference>
<feature type="active site" evidence="4">
    <location>
        <position position="424"/>
    </location>
</feature>
<dbReference type="PANTHER" id="PTHR11716:SF1">
    <property type="entry name" value="OTOCONIN-90"/>
    <property type="match status" value="1"/>
</dbReference>
<keyword evidence="11" id="KW-1185">Reference proteome</keyword>
<feature type="disulfide bond" evidence="6">
    <location>
        <begin position="410"/>
        <end position="421"/>
    </location>
</feature>
<feature type="non-terminal residue" evidence="10">
    <location>
        <position position="512"/>
    </location>
</feature>
<evidence type="ECO:0000256" key="3">
    <source>
        <dbReference type="ARBA" id="ARBA00023157"/>
    </source>
</evidence>
<feature type="non-terminal residue" evidence="10">
    <location>
        <position position="1"/>
    </location>
</feature>
<dbReference type="GO" id="GO:0016042">
    <property type="term" value="P:lipid catabolic process"/>
    <property type="evidence" value="ECO:0007669"/>
    <property type="project" value="InterPro"/>
</dbReference>
<evidence type="ECO:0000256" key="8">
    <source>
        <dbReference type="SAM" id="MobiDB-lite"/>
    </source>
</evidence>
<dbReference type="SUPFAM" id="SSF48619">
    <property type="entry name" value="Phospholipase A2, PLA2"/>
    <property type="match status" value="2"/>
</dbReference>
<feature type="active site" evidence="4">
    <location>
        <position position="379"/>
    </location>
</feature>
<feature type="binding site" evidence="5">
    <location>
        <position position="359"/>
    </location>
    <ligand>
        <name>Ca(2+)</name>
        <dbReference type="ChEBI" id="CHEBI:29108"/>
    </ligand>
</feature>
<feature type="region of interest" description="Disordered" evidence="8">
    <location>
        <begin position="460"/>
        <end position="512"/>
    </location>
</feature>
<feature type="domain" description="Phospholipase A2-like central" evidence="9">
    <location>
        <begin position="334"/>
        <end position="449"/>
    </location>
</feature>
<evidence type="ECO:0000256" key="1">
    <source>
        <dbReference type="ARBA" id="ARBA00004613"/>
    </source>
</evidence>
<dbReference type="CDD" id="cd04707">
    <property type="entry name" value="otoconin_90"/>
    <property type="match status" value="2"/>
</dbReference>
<dbReference type="GO" id="GO:0005509">
    <property type="term" value="F:calcium ion binding"/>
    <property type="evidence" value="ECO:0007669"/>
    <property type="project" value="InterPro"/>
</dbReference>
<comment type="similarity">
    <text evidence="7">Belongs to the phospholipase A2 family.</text>
</comment>
<proteinExistence type="inferred from homology"/>
<dbReference type="PROSITE" id="PS00119">
    <property type="entry name" value="PA2_ASP"/>
    <property type="match status" value="2"/>
</dbReference>
<dbReference type="SMART" id="SM00085">
    <property type="entry name" value="PA2c"/>
    <property type="match status" value="2"/>
</dbReference>
<evidence type="ECO:0000313" key="10">
    <source>
        <dbReference type="EMBL" id="KFO89251.1"/>
    </source>
</evidence>
<dbReference type="InterPro" id="IPR041798">
    <property type="entry name" value="Otoconin-90"/>
</dbReference>
<feature type="disulfide bond" evidence="6">
    <location>
        <begin position="375"/>
        <end position="430"/>
    </location>
</feature>
<protein>
    <submittedName>
        <fullName evidence="10">Otoconin-90</fullName>
    </submittedName>
</protein>
<dbReference type="AlphaFoldDB" id="A0A091H094"/>
<dbReference type="EMBL" id="KL519938">
    <property type="protein sequence ID" value="KFO89251.1"/>
    <property type="molecule type" value="Genomic_DNA"/>
</dbReference>
<dbReference type="Pfam" id="PF00068">
    <property type="entry name" value="Phospholip_A2_1"/>
    <property type="match status" value="2"/>
</dbReference>
<evidence type="ECO:0000256" key="6">
    <source>
        <dbReference type="PIRSR" id="PIRSR601211-3"/>
    </source>
</evidence>
<sequence length="512" mass="56585">VGGQELLEPPAFLPELLHAPERILRNATFFNGVFQNVESVALFFDCLGSHFTWLQSIFTNLPALLSFVNKMKCVTGFCPRDFEDYGCSCRFEMEGLPVDEADDCCFQHRKCYEEAMEMECTWDPSKISTDISCSTENLSCESGDPCELFLCNCDKDAIECFVKAPINSSLNRLDVSSCPSPVTETTSTREMAPLRVEEFLHHGAEKTQAATASLEEVVSFEPSEMVLGTSRAREAVGFMDAVVPVEEITTSPPSFPRGINSMQVKIVPTEKVPAGTSARTTGKGNPARGDQGTASSGIALEPLLSDRERNEPAGKVCERLIFLQERGDGRAKRELPQLGEMLFCLTERCPEEFESYGCYCGQEGRGYPTDALDRCCFSHHCCVEQVKKLGCQAERSSRSEVVCLDHQPKCIGWTTCEKLLCACDKAAAECMASAFFNDSLQFPHRQECQEEKLLCQRDPYKRPSTSTETGAGLSSSEESSEEEGPLRSVLRRAKREAQRPAGNSSSVHRAGR</sequence>
<evidence type="ECO:0000256" key="5">
    <source>
        <dbReference type="PIRSR" id="PIRSR601211-2"/>
    </source>
</evidence>
<feature type="disulfide bond" evidence="6">
    <location>
        <begin position="360"/>
        <end position="376"/>
    </location>
</feature>
<keyword evidence="3 6" id="KW-1015">Disulfide bond</keyword>
<dbReference type="Gene3D" id="1.20.90.10">
    <property type="entry name" value="Phospholipase A2 domain"/>
    <property type="match status" value="2"/>
</dbReference>
<feature type="domain" description="Phospholipase A2-like central" evidence="9">
    <location>
        <begin position="63"/>
        <end position="179"/>
    </location>
</feature>
<dbReference type="GO" id="GO:0050482">
    <property type="term" value="P:arachidonate secretion"/>
    <property type="evidence" value="ECO:0007669"/>
    <property type="project" value="InterPro"/>
</dbReference>
<keyword evidence="5" id="KW-0106">Calcium</keyword>
<evidence type="ECO:0000256" key="2">
    <source>
        <dbReference type="ARBA" id="ARBA00022525"/>
    </source>
</evidence>
<dbReference type="GO" id="GO:0006644">
    <property type="term" value="P:phospholipid metabolic process"/>
    <property type="evidence" value="ECO:0007669"/>
    <property type="project" value="InterPro"/>
</dbReference>
<dbReference type="PRINTS" id="PR00389">
    <property type="entry name" value="PHPHLIPASEA2"/>
</dbReference>
<feature type="binding site" evidence="5">
    <location>
        <position position="361"/>
    </location>
    <ligand>
        <name>Ca(2+)</name>
        <dbReference type="ChEBI" id="CHEBI:29108"/>
    </ligand>
</feature>
<evidence type="ECO:0000256" key="4">
    <source>
        <dbReference type="PIRSR" id="PIRSR601211-1"/>
    </source>
</evidence>
<organism evidence="10 11">
    <name type="scientific">Buceros rhinoceros silvestris</name>
    <dbReference type="NCBI Taxonomy" id="175836"/>
    <lineage>
        <taxon>Eukaryota</taxon>
        <taxon>Metazoa</taxon>
        <taxon>Chordata</taxon>
        <taxon>Craniata</taxon>
        <taxon>Vertebrata</taxon>
        <taxon>Euteleostomi</taxon>
        <taxon>Archelosauria</taxon>
        <taxon>Archosauria</taxon>
        <taxon>Dinosauria</taxon>
        <taxon>Saurischia</taxon>
        <taxon>Theropoda</taxon>
        <taxon>Coelurosauria</taxon>
        <taxon>Aves</taxon>
        <taxon>Neognathae</taxon>
        <taxon>Neoaves</taxon>
        <taxon>Telluraves</taxon>
        <taxon>Coraciimorphae</taxon>
        <taxon>Bucerotiformes</taxon>
        <taxon>Bucerotidae</taxon>
        <taxon>Buceros</taxon>
    </lineage>
</organism>
<dbReference type="PANTHER" id="PTHR11716">
    <property type="entry name" value="PHOSPHOLIPASE A2 FAMILY MEMBER"/>
    <property type="match status" value="1"/>
</dbReference>
<comment type="subcellular location">
    <subcellularLocation>
        <location evidence="1">Secreted</location>
    </subcellularLocation>
</comment>
<keyword evidence="2" id="KW-0964">Secreted</keyword>
<dbReference type="InterPro" id="IPR016090">
    <property type="entry name" value="PLA2-like_dom"/>
</dbReference>
<dbReference type="GO" id="GO:0005576">
    <property type="term" value="C:extracellular region"/>
    <property type="evidence" value="ECO:0007669"/>
    <property type="project" value="UniProtKB-SubCell"/>
</dbReference>